<proteinExistence type="predicted"/>
<gene>
    <name evidence="2" type="ORF">HPB48_003231</name>
</gene>
<sequence length="84" mass="9426">MVKATKGAPYQIVERVVHQEVEVMLDSSPLASNVQFFCEQQLRIALTTKEHTTQTNNYLFFGTPPTALQKREETNTKKRAGGGD</sequence>
<keyword evidence="3" id="KW-1185">Reference proteome</keyword>
<accession>A0A9J6FZI9</accession>
<evidence type="ECO:0000313" key="2">
    <source>
        <dbReference type="EMBL" id="KAH9367801.1"/>
    </source>
</evidence>
<dbReference type="VEuPathDB" id="VectorBase:HLOH_056596"/>
<evidence type="ECO:0000313" key="3">
    <source>
        <dbReference type="Proteomes" id="UP000821853"/>
    </source>
</evidence>
<dbReference type="AlphaFoldDB" id="A0A9J6FZI9"/>
<reference evidence="2 3" key="1">
    <citation type="journal article" date="2020" name="Cell">
        <title>Large-Scale Comparative Analyses of Tick Genomes Elucidate Their Genetic Diversity and Vector Capacities.</title>
        <authorList>
            <consortium name="Tick Genome and Microbiome Consortium (TIGMIC)"/>
            <person name="Jia N."/>
            <person name="Wang J."/>
            <person name="Shi W."/>
            <person name="Du L."/>
            <person name="Sun Y."/>
            <person name="Zhan W."/>
            <person name="Jiang J.F."/>
            <person name="Wang Q."/>
            <person name="Zhang B."/>
            <person name="Ji P."/>
            <person name="Bell-Sakyi L."/>
            <person name="Cui X.M."/>
            <person name="Yuan T.T."/>
            <person name="Jiang B.G."/>
            <person name="Yang W.F."/>
            <person name="Lam T.T."/>
            <person name="Chang Q.C."/>
            <person name="Ding S.J."/>
            <person name="Wang X.J."/>
            <person name="Zhu J.G."/>
            <person name="Ruan X.D."/>
            <person name="Zhao L."/>
            <person name="Wei J.T."/>
            <person name="Ye R.Z."/>
            <person name="Que T.C."/>
            <person name="Du C.H."/>
            <person name="Zhou Y.H."/>
            <person name="Cheng J.X."/>
            <person name="Dai P.F."/>
            <person name="Guo W.B."/>
            <person name="Han X.H."/>
            <person name="Huang E.J."/>
            <person name="Li L.F."/>
            <person name="Wei W."/>
            <person name="Gao Y.C."/>
            <person name="Liu J.Z."/>
            <person name="Shao H.Z."/>
            <person name="Wang X."/>
            <person name="Wang C.C."/>
            <person name="Yang T.C."/>
            <person name="Huo Q.B."/>
            <person name="Li W."/>
            <person name="Chen H.Y."/>
            <person name="Chen S.E."/>
            <person name="Zhou L.G."/>
            <person name="Ni X.B."/>
            <person name="Tian J.H."/>
            <person name="Sheng Y."/>
            <person name="Liu T."/>
            <person name="Pan Y.S."/>
            <person name="Xia L.Y."/>
            <person name="Li J."/>
            <person name="Zhao F."/>
            <person name="Cao W.C."/>
        </authorList>
    </citation>
    <scope>NUCLEOTIDE SEQUENCE [LARGE SCALE GENOMIC DNA]</scope>
    <source>
        <strain evidence="2">HaeL-2018</strain>
    </source>
</reference>
<feature type="region of interest" description="Disordered" evidence="1">
    <location>
        <begin position="56"/>
        <end position="84"/>
    </location>
</feature>
<comment type="caution">
    <text evidence="2">The sequence shown here is derived from an EMBL/GenBank/DDBJ whole genome shotgun (WGS) entry which is preliminary data.</text>
</comment>
<name>A0A9J6FZI9_HAELO</name>
<protein>
    <submittedName>
        <fullName evidence="2">Uncharacterized protein</fullName>
    </submittedName>
</protein>
<organism evidence="2 3">
    <name type="scientific">Haemaphysalis longicornis</name>
    <name type="common">Bush tick</name>
    <dbReference type="NCBI Taxonomy" id="44386"/>
    <lineage>
        <taxon>Eukaryota</taxon>
        <taxon>Metazoa</taxon>
        <taxon>Ecdysozoa</taxon>
        <taxon>Arthropoda</taxon>
        <taxon>Chelicerata</taxon>
        <taxon>Arachnida</taxon>
        <taxon>Acari</taxon>
        <taxon>Parasitiformes</taxon>
        <taxon>Ixodida</taxon>
        <taxon>Ixodoidea</taxon>
        <taxon>Ixodidae</taxon>
        <taxon>Haemaphysalinae</taxon>
        <taxon>Haemaphysalis</taxon>
    </lineage>
</organism>
<dbReference type="EMBL" id="JABSTR010000004">
    <property type="protein sequence ID" value="KAH9367801.1"/>
    <property type="molecule type" value="Genomic_DNA"/>
</dbReference>
<dbReference type="Proteomes" id="UP000821853">
    <property type="component" value="Chromosome 2"/>
</dbReference>
<evidence type="ECO:0000256" key="1">
    <source>
        <dbReference type="SAM" id="MobiDB-lite"/>
    </source>
</evidence>